<accession>A0A822XWK1</accession>
<gene>
    <name evidence="1" type="ORF">HUJ06_024849</name>
</gene>
<organism evidence="1 2">
    <name type="scientific">Nelumbo nucifera</name>
    <name type="common">Sacred lotus</name>
    <dbReference type="NCBI Taxonomy" id="4432"/>
    <lineage>
        <taxon>Eukaryota</taxon>
        <taxon>Viridiplantae</taxon>
        <taxon>Streptophyta</taxon>
        <taxon>Embryophyta</taxon>
        <taxon>Tracheophyta</taxon>
        <taxon>Spermatophyta</taxon>
        <taxon>Magnoliopsida</taxon>
        <taxon>Proteales</taxon>
        <taxon>Nelumbonaceae</taxon>
        <taxon>Nelumbo</taxon>
    </lineage>
</organism>
<reference evidence="1 2" key="1">
    <citation type="journal article" date="2020" name="Mol. Biol. Evol.">
        <title>Distinct Expression and Methylation Patterns for Genes with Different Fates following a Single Whole-Genome Duplication in Flowering Plants.</title>
        <authorList>
            <person name="Shi T."/>
            <person name="Rahmani R.S."/>
            <person name="Gugger P.F."/>
            <person name="Wang M."/>
            <person name="Li H."/>
            <person name="Zhang Y."/>
            <person name="Li Z."/>
            <person name="Wang Q."/>
            <person name="Van de Peer Y."/>
            <person name="Marchal K."/>
            <person name="Chen J."/>
        </authorList>
    </citation>
    <scope>NUCLEOTIDE SEQUENCE [LARGE SCALE GENOMIC DNA]</scope>
    <source>
        <tissue evidence="1">Leaf</tissue>
    </source>
</reference>
<evidence type="ECO:0000313" key="2">
    <source>
        <dbReference type="Proteomes" id="UP000607653"/>
    </source>
</evidence>
<dbReference type="Proteomes" id="UP000607653">
    <property type="component" value="Unassembled WGS sequence"/>
</dbReference>
<proteinExistence type="predicted"/>
<sequence>MNQHITITALFYVPLLLASNRLSASLCSSPF</sequence>
<comment type="caution">
    <text evidence="1">The sequence shown here is derived from an EMBL/GenBank/DDBJ whole genome shotgun (WGS) entry which is preliminary data.</text>
</comment>
<name>A0A822XWK1_NELNU</name>
<protein>
    <submittedName>
        <fullName evidence="1">Uncharacterized protein</fullName>
    </submittedName>
</protein>
<keyword evidence="2" id="KW-1185">Reference proteome</keyword>
<dbReference type="AlphaFoldDB" id="A0A822XWK1"/>
<evidence type="ECO:0000313" key="1">
    <source>
        <dbReference type="EMBL" id="DAD23386.1"/>
    </source>
</evidence>
<dbReference type="EMBL" id="DUZY01000001">
    <property type="protein sequence ID" value="DAD23386.1"/>
    <property type="molecule type" value="Genomic_DNA"/>
</dbReference>